<evidence type="ECO:0000256" key="2">
    <source>
        <dbReference type="ARBA" id="ARBA00012737"/>
    </source>
</evidence>
<keyword evidence="6 10" id="KW-0067">ATP-binding</keyword>
<dbReference type="InterPro" id="IPR006426">
    <property type="entry name" value="Asn_synth_AEB"/>
</dbReference>
<dbReference type="FunFam" id="3.40.50.620:FF:000031">
    <property type="entry name" value="Asparagine synthase B"/>
    <property type="match status" value="1"/>
</dbReference>
<dbReference type="EC" id="6.3.5.4" evidence="2"/>
<keyword evidence="4 11" id="KW-0028">Amino-acid biosynthesis</keyword>
<feature type="binding site" evidence="12">
    <location>
        <position position="232"/>
    </location>
    <ligand>
        <name>ATP</name>
        <dbReference type="ChEBI" id="CHEBI:30616"/>
    </ligand>
</feature>
<protein>
    <recommendedName>
        <fullName evidence="2">asparagine synthase (glutamine-hydrolyzing)</fullName>
        <ecNumber evidence="2">6.3.5.4</ecNumber>
    </recommendedName>
</protein>
<keyword evidence="16" id="KW-1185">Reference proteome</keyword>
<dbReference type="Proteomes" id="UP000011083">
    <property type="component" value="Unassembled WGS sequence"/>
</dbReference>
<dbReference type="RefSeq" id="XP_004335677.1">
    <property type="nucleotide sequence ID" value="XM_004335629.1"/>
</dbReference>
<comment type="pathway">
    <text evidence="1">Amino-acid biosynthesis; L-asparagine biosynthesis; L-asparagine from L-aspartate (L-Gln route): step 1/1.</text>
</comment>
<comment type="catalytic activity">
    <reaction evidence="9">
        <text>L-aspartate + L-glutamine + ATP + H2O = L-asparagine + L-glutamate + AMP + diphosphate + H(+)</text>
        <dbReference type="Rhea" id="RHEA:12228"/>
        <dbReference type="ChEBI" id="CHEBI:15377"/>
        <dbReference type="ChEBI" id="CHEBI:15378"/>
        <dbReference type="ChEBI" id="CHEBI:29985"/>
        <dbReference type="ChEBI" id="CHEBI:29991"/>
        <dbReference type="ChEBI" id="CHEBI:30616"/>
        <dbReference type="ChEBI" id="CHEBI:33019"/>
        <dbReference type="ChEBI" id="CHEBI:58048"/>
        <dbReference type="ChEBI" id="CHEBI:58359"/>
        <dbReference type="ChEBI" id="CHEBI:456215"/>
        <dbReference type="EC" id="6.3.5.4"/>
    </reaction>
</comment>
<accession>L8GLG5</accession>
<evidence type="ECO:0000256" key="7">
    <source>
        <dbReference type="ARBA" id="ARBA00022888"/>
    </source>
</evidence>
<evidence type="ECO:0000256" key="4">
    <source>
        <dbReference type="ARBA" id="ARBA00022605"/>
    </source>
</evidence>
<reference evidence="15 16" key="1">
    <citation type="journal article" date="2013" name="Genome Biol.">
        <title>Genome of Acanthamoeba castellanii highlights extensive lateral gene transfer and early evolution of tyrosine kinase signaling.</title>
        <authorList>
            <person name="Clarke M."/>
            <person name="Lohan A.J."/>
            <person name="Liu B."/>
            <person name="Lagkouvardos I."/>
            <person name="Roy S."/>
            <person name="Zafar N."/>
            <person name="Bertelli C."/>
            <person name="Schilde C."/>
            <person name="Kianianmomeni A."/>
            <person name="Burglin T.R."/>
            <person name="Frech C."/>
            <person name="Turcotte B."/>
            <person name="Kopec K.O."/>
            <person name="Synnott J.M."/>
            <person name="Choo C."/>
            <person name="Paponov I."/>
            <person name="Finkler A."/>
            <person name="Soon Heng Tan C."/>
            <person name="Hutchins A.P."/>
            <person name="Weinmeier T."/>
            <person name="Rattei T."/>
            <person name="Chu J.S."/>
            <person name="Gimenez G."/>
            <person name="Irimia M."/>
            <person name="Rigden D.J."/>
            <person name="Fitzpatrick D.A."/>
            <person name="Lorenzo-Morales J."/>
            <person name="Bateman A."/>
            <person name="Chiu C.H."/>
            <person name="Tang P."/>
            <person name="Hegemann P."/>
            <person name="Fromm H."/>
            <person name="Raoult D."/>
            <person name="Greub G."/>
            <person name="Miranda-Saavedra D."/>
            <person name="Chen N."/>
            <person name="Nash P."/>
            <person name="Ginger M.L."/>
            <person name="Horn M."/>
            <person name="Schaap P."/>
            <person name="Caler L."/>
            <person name="Loftus B."/>
        </authorList>
    </citation>
    <scope>NUCLEOTIDE SEQUENCE [LARGE SCALE GENOMIC DNA]</scope>
    <source>
        <strain evidence="15 16">Neff</strain>
    </source>
</reference>
<proteinExistence type="predicted"/>
<dbReference type="InterPro" id="IPR050795">
    <property type="entry name" value="Asn_Synthetase"/>
</dbReference>
<dbReference type="Gene3D" id="3.40.50.620">
    <property type="entry name" value="HUPs"/>
    <property type="match status" value="1"/>
</dbReference>
<dbReference type="GeneID" id="14914227"/>
<dbReference type="InterPro" id="IPR033738">
    <property type="entry name" value="AsnB_N"/>
</dbReference>
<dbReference type="SUPFAM" id="SSF52402">
    <property type="entry name" value="Adenine nucleotide alpha hydrolases-like"/>
    <property type="match status" value="1"/>
</dbReference>
<dbReference type="InterPro" id="IPR014729">
    <property type="entry name" value="Rossmann-like_a/b/a_fold"/>
</dbReference>
<keyword evidence="5 10" id="KW-0547">Nucleotide-binding</keyword>
<dbReference type="CDD" id="cd00712">
    <property type="entry name" value="AsnB"/>
    <property type="match status" value="1"/>
</dbReference>
<evidence type="ECO:0000256" key="11">
    <source>
        <dbReference type="PIRSR" id="PIRSR001589-1"/>
    </source>
</evidence>
<dbReference type="PANTHER" id="PTHR11772">
    <property type="entry name" value="ASPARAGINE SYNTHETASE"/>
    <property type="match status" value="1"/>
</dbReference>
<dbReference type="CDD" id="cd01991">
    <property type="entry name" value="Asn_synthase_B_C"/>
    <property type="match status" value="1"/>
</dbReference>
<dbReference type="OMA" id="GIVCAFD"/>
<dbReference type="PROSITE" id="PS51278">
    <property type="entry name" value="GATASE_TYPE_2"/>
    <property type="match status" value="1"/>
</dbReference>
<dbReference type="VEuPathDB" id="AmoebaDB:ACA1_038490"/>
<dbReference type="GO" id="GO:0004066">
    <property type="term" value="F:asparagine synthase (glutamine-hydrolyzing) activity"/>
    <property type="evidence" value="ECO:0007669"/>
    <property type="project" value="UniProtKB-EC"/>
</dbReference>
<dbReference type="OrthoDB" id="409189at2759"/>
<evidence type="ECO:0000313" key="15">
    <source>
        <dbReference type="EMBL" id="ELR13664.1"/>
    </source>
</evidence>
<dbReference type="InterPro" id="IPR017932">
    <property type="entry name" value="GATase_2_dom"/>
</dbReference>
<dbReference type="NCBIfam" id="NF006949">
    <property type="entry name" value="PRK09431.1"/>
    <property type="match status" value="1"/>
</dbReference>
<dbReference type="STRING" id="1257118.L8GLG5"/>
<dbReference type="Pfam" id="PF13537">
    <property type="entry name" value="GATase_7"/>
    <property type="match status" value="1"/>
</dbReference>
<name>L8GLG5_ACACF</name>
<evidence type="ECO:0000256" key="9">
    <source>
        <dbReference type="ARBA" id="ARBA00048741"/>
    </source>
</evidence>
<keyword evidence="7 11" id="KW-0061">Asparagine biosynthesis</keyword>
<dbReference type="GO" id="GO:0005829">
    <property type="term" value="C:cytosol"/>
    <property type="evidence" value="ECO:0007669"/>
    <property type="project" value="TreeGrafter"/>
</dbReference>
<feature type="site" description="Important for beta-aspartyl-AMP intermediate formation" evidence="13">
    <location>
        <position position="348"/>
    </location>
</feature>
<evidence type="ECO:0000256" key="5">
    <source>
        <dbReference type="ARBA" id="ARBA00022741"/>
    </source>
</evidence>
<dbReference type="GO" id="GO:0005524">
    <property type="term" value="F:ATP binding"/>
    <property type="evidence" value="ECO:0007669"/>
    <property type="project" value="UniProtKB-KW"/>
</dbReference>
<evidence type="ECO:0000313" key="16">
    <source>
        <dbReference type="Proteomes" id="UP000011083"/>
    </source>
</evidence>
<dbReference type="InterPro" id="IPR001962">
    <property type="entry name" value="Asn_synthase"/>
</dbReference>
<keyword evidence="8 11" id="KW-0315">Glutamine amidotransferase</keyword>
<keyword evidence="3" id="KW-0436">Ligase</keyword>
<sequence>MCGIFAILGSKEDTETLRKKALGLSKRIRHRGPDWNGIYVDHKRVLCHERLGIVDPVSGAQPLYNQTGTIALTVNGEIYNHKALRQSLFKDYQFKTASDCEVIIPLWEQFGAEACGRLDGMFSFVLTDSVKDTYLVARDPLGITSLYIGWHKDGSVWVASELKSLMDDCERYEAFPPGHYYTPETGFKRYYEPSWWTPAYVPQGAADLTVLRESLEKAVVKRLMTDVPYGVLISGGLDSSLVGAIASRHAAMRVEEEEKEKAWWPQIHSFSIGLPNSPDLKAAREAATFLGTIHHEFNFTVQEGIDALADVIWHLETYDVTSIRASTPMYFLARKIKAMGVKMVLSGEGADEVFGGYLYFHNAPSPAEFHQEALRRVKNLHYFDLLRANKSTMAWGLEVRVPFLDKEFLDVAMNIRPEDKVYAEGKMEKHVLRKAFDTPEKPYLPDSILWRQKEQFSDGVGYGWIDGLKDYAEKQVTDEELASAAAKFPYNTPDTKEAYLFRKIFESLFHGESAQKTVEKWIPTWGKSKDPSGRVQLVHEKHTDAPLQHDKDY</sequence>
<evidence type="ECO:0000256" key="12">
    <source>
        <dbReference type="PIRSR" id="PIRSR001589-2"/>
    </source>
</evidence>
<gene>
    <name evidence="15" type="ORF">ACA1_038490</name>
</gene>
<feature type="domain" description="Glutamine amidotransferase type-2" evidence="14">
    <location>
        <begin position="2"/>
        <end position="186"/>
    </location>
</feature>
<evidence type="ECO:0000256" key="8">
    <source>
        <dbReference type="ARBA" id="ARBA00022962"/>
    </source>
</evidence>
<dbReference type="SUPFAM" id="SSF56235">
    <property type="entry name" value="N-terminal nucleophile aminohydrolases (Ntn hydrolases)"/>
    <property type="match status" value="1"/>
</dbReference>
<feature type="binding site" evidence="12">
    <location>
        <begin position="346"/>
        <end position="347"/>
    </location>
    <ligand>
        <name>ATP</name>
        <dbReference type="ChEBI" id="CHEBI:30616"/>
    </ligand>
</feature>
<dbReference type="PIRSF" id="PIRSF001589">
    <property type="entry name" value="Asn_synthetase_glu-h"/>
    <property type="match status" value="1"/>
</dbReference>
<dbReference type="NCBIfam" id="TIGR01536">
    <property type="entry name" value="asn_synth_AEB"/>
    <property type="match status" value="1"/>
</dbReference>
<feature type="binding site" evidence="12">
    <location>
        <position position="99"/>
    </location>
    <ligand>
        <name>L-glutamine</name>
        <dbReference type="ChEBI" id="CHEBI:58359"/>
    </ligand>
</feature>
<evidence type="ECO:0000256" key="3">
    <source>
        <dbReference type="ARBA" id="ARBA00022598"/>
    </source>
</evidence>
<evidence type="ECO:0000256" key="6">
    <source>
        <dbReference type="ARBA" id="ARBA00022840"/>
    </source>
</evidence>
<evidence type="ECO:0000256" key="1">
    <source>
        <dbReference type="ARBA" id="ARBA00005187"/>
    </source>
</evidence>
<dbReference type="PANTHER" id="PTHR11772:SF2">
    <property type="entry name" value="ASPARAGINE SYNTHETASE [GLUTAMINE-HYDROLYZING]"/>
    <property type="match status" value="1"/>
</dbReference>
<dbReference type="AlphaFoldDB" id="L8GLG5"/>
<dbReference type="Pfam" id="PF00733">
    <property type="entry name" value="Asn_synthase"/>
    <property type="match status" value="2"/>
</dbReference>
<dbReference type="Gene3D" id="3.60.20.10">
    <property type="entry name" value="Glutamine Phosphoribosylpyrophosphate, subunit 1, domain 1"/>
    <property type="match status" value="1"/>
</dbReference>
<organism evidence="15 16">
    <name type="scientific">Acanthamoeba castellanii (strain ATCC 30010 / Neff)</name>
    <dbReference type="NCBI Taxonomy" id="1257118"/>
    <lineage>
        <taxon>Eukaryota</taxon>
        <taxon>Amoebozoa</taxon>
        <taxon>Discosea</taxon>
        <taxon>Longamoebia</taxon>
        <taxon>Centramoebida</taxon>
        <taxon>Acanthamoebidae</taxon>
        <taxon>Acanthamoeba</taxon>
    </lineage>
</organism>
<feature type="active site" description="For GATase activity" evidence="11">
    <location>
        <position position="2"/>
    </location>
</feature>
<dbReference type="EMBL" id="KB008087">
    <property type="protein sequence ID" value="ELR13664.1"/>
    <property type="molecule type" value="Genomic_DNA"/>
</dbReference>
<dbReference type="KEGG" id="acan:ACA1_038490"/>
<dbReference type="InterPro" id="IPR029055">
    <property type="entry name" value="Ntn_hydrolases_N"/>
</dbReference>
<evidence type="ECO:0000259" key="14">
    <source>
        <dbReference type="PROSITE" id="PS51278"/>
    </source>
</evidence>
<dbReference type="GO" id="GO:0006529">
    <property type="term" value="P:asparagine biosynthetic process"/>
    <property type="evidence" value="ECO:0007669"/>
    <property type="project" value="UniProtKB-KW"/>
</dbReference>
<evidence type="ECO:0000256" key="10">
    <source>
        <dbReference type="PIRNR" id="PIRNR001589"/>
    </source>
</evidence>
<evidence type="ECO:0000256" key="13">
    <source>
        <dbReference type="PIRSR" id="PIRSR001589-3"/>
    </source>
</evidence>
<feature type="binding site" evidence="12">
    <location>
        <position position="272"/>
    </location>
    <ligand>
        <name>ATP</name>
        <dbReference type="ChEBI" id="CHEBI:30616"/>
    </ligand>
</feature>